<keyword evidence="2" id="KW-1185">Reference proteome</keyword>
<protein>
    <submittedName>
        <fullName evidence="1">Uncharacterized protein</fullName>
    </submittedName>
</protein>
<sequence>MEAISTLAAQVNALTKKLDSVAVHGFHALHSSTGVCEQCGDNHLSSFCPVNMESVQF</sequence>
<evidence type="ECO:0000313" key="2">
    <source>
        <dbReference type="Proteomes" id="UP000237000"/>
    </source>
</evidence>
<comment type="caution">
    <text evidence="1">The sequence shown here is derived from an EMBL/GenBank/DDBJ whole genome shotgun (WGS) entry which is preliminary data.</text>
</comment>
<organism evidence="1 2">
    <name type="scientific">Trema orientale</name>
    <name type="common">Charcoal tree</name>
    <name type="synonym">Celtis orientalis</name>
    <dbReference type="NCBI Taxonomy" id="63057"/>
    <lineage>
        <taxon>Eukaryota</taxon>
        <taxon>Viridiplantae</taxon>
        <taxon>Streptophyta</taxon>
        <taxon>Embryophyta</taxon>
        <taxon>Tracheophyta</taxon>
        <taxon>Spermatophyta</taxon>
        <taxon>Magnoliopsida</taxon>
        <taxon>eudicotyledons</taxon>
        <taxon>Gunneridae</taxon>
        <taxon>Pentapetalae</taxon>
        <taxon>rosids</taxon>
        <taxon>fabids</taxon>
        <taxon>Rosales</taxon>
        <taxon>Cannabaceae</taxon>
        <taxon>Trema</taxon>
    </lineage>
</organism>
<feature type="non-terminal residue" evidence="1">
    <location>
        <position position="57"/>
    </location>
</feature>
<dbReference type="Proteomes" id="UP000237000">
    <property type="component" value="Unassembled WGS sequence"/>
</dbReference>
<reference evidence="2" key="1">
    <citation type="submission" date="2016-06" db="EMBL/GenBank/DDBJ databases">
        <title>Parallel loss of symbiosis genes in relatives of nitrogen-fixing non-legume Parasponia.</title>
        <authorList>
            <person name="Van Velzen R."/>
            <person name="Holmer R."/>
            <person name="Bu F."/>
            <person name="Rutten L."/>
            <person name="Van Zeijl A."/>
            <person name="Liu W."/>
            <person name="Santuari L."/>
            <person name="Cao Q."/>
            <person name="Sharma T."/>
            <person name="Shen D."/>
            <person name="Roswanjaya Y."/>
            <person name="Wardhani T."/>
            <person name="Kalhor M.S."/>
            <person name="Jansen J."/>
            <person name="Van den Hoogen J."/>
            <person name="Gungor B."/>
            <person name="Hartog M."/>
            <person name="Hontelez J."/>
            <person name="Verver J."/>
            <person name="Yang W.-C."/>
            <person name="Schijlen E."/>
            <person name="Repin R."/>
            <person name="Schilthuizen M."/>
            <person name="Schranz E."/>
            <person name="Heidstra R."/>
            <person name="Miyata K."/>
            <person name="Fedorova E."/>
            <person name="Kohlen W."/>
            <person name="Bisseling T."/>
            <person name="Smit S."/>
            <person name="Geurts R."/>
        </authorList>
    </citation>
    <scope>NUCLEOTIDE SEQUENCE [LARGE SCALE GENOMIC DNA]</scope>
    <source>
        <strain evidence="2">cv. RG33-2</strain>
    </source>
</reference>
<accession>A0A2P5ALE5</accession>
<evidence type="ECO:0000313" key="1">
    <source>
        <dbReference type="EMBL" id="PON37350.1"/>
    </source>
</evidence>
<proteinExistence type="predicted"/>
<name>A0A2P5ALE5_TREOI</name>
<dbReference type="EMBL" id="JXTC01000793">
    <property type="protein sequence ID" value="PON37350.1"/>
    <property type="molecule type" value="Genomic_DNA"/>
</dbReference>
<dbReference type="AlphaFoldDB" id="A0A2P5ALE5"/>
<dbReference type="InParanoid" id="A0A2P5ALE5"/>
<gene>
    <name evidence="1" type="ORF">TorRG33x02_347630</name>
</gene>